<gene>
    <name evidence="8" type="ORF">CVT23_04535</name>
</gene>
<dbReference type="PANTHER" id="PTHR30532">
    <property type="entry name" value="IRON III DICITRATE-BINDING PERIPLASMIC PROTEIN"/>
    <property type="match status" value="1"/>
</dbReference>
<keyword evidence="4" id="KW-0410">Iron transport</keyword>
<dbReference type="GO" id="GO:1901678">
    <property type="term" value="P:iron coordination entity transport"/>
    <property type="evidence" value="ECO:0007669"/>
    <property type="project" value="UniProtKB-ARBA"/>
</dbReference>
<protein>
    <submittedName>
        <fullName evidence="8">Iron-hydroxamate ABC transporter substrate-binding protein</fullName>
    </submittedName>
</protein>
<feature type="signal peptide" evidence="6">
    <location>
        <begin position="1"/>
        <end position="18"/>
    </location>
</feature>
<keyword evidence="3" id="KW-0813">Transport</keyword>
<evidence type="ECO:0000259" key="7">
    <source>
        <dbReference type="PROSITE" id="PS50983"/>
    </source>
</evidence>
<dbReference type="GO" id="GO:0030288">
    <property type="term" value="C:outer membrane-bounded periplasmic space"/>
    <property type="evidence" value="ECO:0007669"/>
    <property type="project" value="TreeGrafter"/>
</dbReference>
<proteinExistence type="inferred from homology"/>
<dbReference type="InterPro" id="IPR051313">
    <property type="entry name" value="Bact_iron-sidero_bind"/>
</dbReference>
<comment type="similarity">
    <text evidence="2">Belongs to the bacterial solute-binding protein 8 family.</text>
</comment>
<feature type="chain" id="PRO_5015006525" evidence="6">
    <location>
        <begin position="19"/>
        <end position="301"/>
    </location>
</feature>
<name>A0A2M9G597_9PROT</name>
<evidence type="ECO:0000256" key="1">
    <source>
        <dbReference type="ARBA" id="ARBA00004196"/>
    </source>
</evidence>
<evidence type="ECO:0000313" key="8">
    <source>
        <dbReference type="EMBL" id="PJK30882.1"/>
    </source>
</evidence>
<dbReference type="PRINTS" id="PR01715">
    <property type="entry name" value="FERRIBNDNGPP"/>
</dbReference>
<dbReference type="AlphaFoldDB" id="A0A2M9G597"/>
<dbReference type="CDD" id="cd01146">
    <property type="entry name" value="FhuD"/>
    <property type="match status" value="1"/>
</dbReference>
<dbReference type="Proteomes" id="UP000229498">
    <property type="component" value="Unassembled WGS sequence"/>
</dbReference>
<evidence type="ECO:0000256" key="4">
    <source>
        <dbReference type="ARBA" id="ARBA00022496"/>
    </source>
</evidence>
<evidence type="ECO:0000256" key="3">
    <source>
        <dbReference type="ARBA" id="ARBA00022448"/>
    </source>
</evidence>
<keyword evidence="4" id="KW-0406">Ion transport</keyword>
<accession>A0A2M9G597</accession>
<evidence type="ECO:0000313" key="9">
    <source>
        <dbReference type="Proteomes" id="UP000229498"/>
    </source>
</evidence>
<reference evidence="8 9" key="1">
    <citation type="submission" date="2017-11" db="EMBL/GenBank/DDBJ databases">
        <title>Draft genome sequence of Rhizobiales bacterium SY3-13.</title>
        <authorList>
            <person name="Sun C."/>
        </authorList>
    </citation>
    <scope>NUCLEOTIDE SEQUENCE [LARGE SCALE GENOMIC DNA]</scope>
    <source>
        <strain evidence="8 9">SY3-13</strain>
    </source>
</reference>
<evidence type="ECO:0000256" key="6">
    <source>
        <dbReference type="SAM" id="SignalP"/>
    </source>
</evidence>
<dbReference type="PANTHER" id="PTHR30532:SF1">
    <property type="entry name" value="IRON(3+)-HYDROXAMATE-BINDING PROTEIN FHUD"/>
    <property type="match status" value="1"/>
</dbReference>
<keyword evidence="5 6" id="KW-0732">Signal</keyword>
<dbReference type="InterPro" id="IPR002491">
    <property type="entry name" value="ABC_transptr_periplasmic_BD"/>
</dbReference>
<evidence type="ECO:0000256" key="5">
    <source>
        <dbReference type="ARBA" id="ARBA00022729"/>
    </source>
</evidence>
<feature type="domain" description="Fe/B12 periplasmic-binding" evidence="7">
    <location>
        <begin position="38"/>
        <end position="299"/>
    </location>
</feature>
<organism evidence="8 9">
    <name type="scientific">Minwuia thermotolerans</name>
    <dbReference type="NCBI Taxonomy" id="2056226"/>
    <lineage>
        <taxon>Bacteria</taxon>
        <taxon>Pseudomonadati</taxon>
        <taxon>Pseudomonadota</taxon>
        <taxon>Alphaproteobacteria</taxon>
        <taxon>Minwuiales</taxon>
        <taxon>Minwuiaceae</taxon>
        <taxon>Minwuia</taxon>
    </lineage>
</organism>
<dbReference type="EMBL" id="PHIG01000013">
    <property type="protein sequence ID" value="PJK30882.1"/>
    <property type="molecule type" value="Genomic_DNA"/>
</dbReference>
<keyword evidence="9" id="KW-1185">Reference proteome</keyword>
<dbReference type="RefSeq" id="WP_109793013.1">
    <property type="nucleotide sequence ID" value="NZ_PHIG01000013.1"/>
</dbReference>
<comment type="subcellular location">
    <subcellularLocation>
        <location evidence="1">Cell envelope</location>
    </subcellularLocation>
</comment>
<dbReference type="SUPFAM" id="SSF53807">
    <property type="entry name" value="Helical backbone' metal receptor"/>
    <property type="match status" value="1"/>
</dbReference>
<keyword evidence="4" id="KW-0408">Iron</keyword>
<sequence>MRNLFTALLFWLLSGAGAAAVMIEDSRGAHEFNDPPERVVALTWSLVEQLLELDVVPVGVADVDGYRQWVARPPLPEDIVDVGLRQEPAIERIAELQPDLILASDDQLAFVPQLERIAPVLHFDAFRADHDNEKAARLVYRTLAKLFEREALAARRLTKLDGRLDTLRREVHDHFEGAPPPVTIVRFIDQARLVIHGANAMPVHALEALGVKNAGPDEPTQWGIVFKRIEELGRHAPGAVLYVEPVPDADEIFSRPIWQAMPFVRSGQVGALPVTWTYGGAMSVGYLAEEIARALKDLPVQ</sequence>
<evidence type="ECO:0000256" key="2">
    <source>
        <dbReference type="ARBA" id="ARBA00008814"/>
    </source>
</evidence>
<dbReference type="PROSITE" id="PS50983">
    <property type="entry name" value="FE_B12_PBP"/>
    <property type="match status" value="1"/>
</dbReference>
<dbReference type="OrthoDB" id="8370650at2"/>
<dbReference type="Pfam" id="PF01497">
    <property type="entry name" value="Peripla_BP_2"/>
    <property type="match status" value="1"/>
</dbReference>
<comment type="caution">
    <text evidence="8">The sequence shown here is derived from an EMBL/GenBank/DDBJ whole genome shotgun (WGS) entry which is preliminary data.</text>
</comment>
<dbReference type="Gene3D" id="3.40.50.1980">
    <property type="entry name" value="Nitrogenase molybdenum iron protein domain"/>
    <property type="match status" value="2"/>
</dbReference>